<keyword evidence="9" id="KW-1185">Reference proteome</keyword>
<evidence type="ECO:0000313" key="9">
    <source>
        <dbReference type="Proteomes" id="UP001055580"/>
    </source>
</evidence>
<feature type="transmembrane region" description="Helical" evidence="7">
    <location>
        <begin position="33"/>
        <end position="52"/>
    </location>
</feature>
<sequence>MTPASSGDPRLDLPASDAHDVRPVVATAPGGPSMAVIAIGIAVAAILLFVLLDSRRRAAETPAVRTTAADRMASAGRDAPPLYVPPAPVPVETRIVAAPPAKIPFVLPQPPIAPPRSVQQPRQPQIFYPQPPMQPPVQLPPPPMVPAQIDRPRGSADPVLVIDQSGPQGGDAAPGGPAGGPDTQRFLAGADGTRATAATARATATRLINRATTVPQGTLIPAVLETALDSNRAGFSRAIVSRDVRGFDGTRVLIPRGSRLVGEYAANIAPGQNRAIITWTRLVRPDGVAIAIASPAADTLGRGGVRGRVNTHFLQRLGTAILQSALDVGVNLARPSGSSVVLGLPGSVQGGGLLGNANQQPQPTLTVRPGTSIAIFVARDLDFTGVGNPE</sequence>
<name>A0ABY4TTZ8_9SPHN</name>
<protein>
    <submittedName>
        <fullName evidence="8">Conjugal transfer protein TrbI</fullName>
    </submittedName>
</protein>
<keyword evidence="5 7" id="KW-0472">Membrane</keyword>
<evidence type="ECO:0000256" key="2">
    <source>
        <dbReference type="ARBA" id="ARBA00010265"/>
    </source>
</evidence>
<evidence type="ECO:0000256" key="5">
    <source>
        <dbReference type="ARBA" id="ARBA00023136"/>
    </source>
</evidence>
<comment type="subcellular location">
    <subcellularLocation>
        <location evidence="1">Membrane</location>
        <topology evidence="1">Single-pass membrane protein</topology>
    </subcellularLocation>
</comment>
<dbReference type="InterPro" id="IPR005498">
    <property type="entry name" value="T4SS_VirB10/TraB/TrbI"/>
</dbReference>
<dbReference type="InterPro" id="IPR042217">
    <property type="entry name" value="T4SS_VirB10/TrbI"/>
</dbReference>
<evidence type="ECO:0000256" key="6">
    <source>
        <dbReference type="SAM" id="MobiDB-lite"/>
    </source>
</evidence>
<dbReference type="RefSeq" id="WP_250750091.1">
    <property type="nucleotide sequence ID" value="NZ_CP098401.1"/>
</dbReference>
<organism evidence="8 9">
    <name type="scientific">Sphingomonas donggukensis</name>
    <dbReference type="NCBI Taxonomy" id="2949093"/>
    <lineage>
        <taxon>Bacteria</taxon>
        <taxon>Pseudomonadati</taxon>
        <taxon>Pseudomonadota</taxon>
        <taxon>Alphaproteobacteria</taxon>
        <taxon>Sphingomonadales</taxon>
        <taxon>Sphingomonadaceae</taxon>
        <taxon>Sphingomonas</taxon>
    </lineage>
</organism>
<comment type="similarity">
    <text evidence="2">Belongs to the TrbI/VirB10 family.</text>
</comment>
<keyword evidence="3 7" id="KW-0812">Transmembrane</keyword>
<evidence type="ECO:0000256" key="3">
    <source>
        <dbReference type="ARBA" id="ARBA00022692"/>
    </source>
</evidence>
<dbReference type="EMBL" id="CP098401">
    <property type="protein sequence ID" value="URW74907.1"/>
    <property type="molecule type" value="Genomic_DNA"/>
</dbReference>
<feature type="region of interest" description="Disordered" evidence="6">
    <location>
        <begin position="163"/>
        <end position="185"/>
    </location>
</feature>
<dbReference type="CDD" id="cd16429">
    <property type="entry name" value="VirB10"/>
    <property type="match status" value="1"/>
</dbReference>
<evidence type="ECO:0000256" key="7">
    <source>
        <dbReference type="SAM" id="Phobius"/>
    </source>
</evidence>
<evidence type="ECO:0000256" key="4">
    <source>
        <dbReference type="ARBA" id="ARBA00022989"/>
    </source>
</evidence>
<gene>
    <name evidence="8" type="ORF">M9980_10060</name>
</gene>
<evidence type="ECO:0000256" key="1">
    <source>
        <dbReference type="ARBA" id="ARBA00004167"/>
    </source>
</evidence>
<feature type="compositionally biased region" description="Gly residues" evidence="6">
    <location>
        <begin position="167"/>
        <end position="179"/>
    </location>
</feature>
<dbReference type="Proteomes" id="UP001055580">
    <property type="component" value="Chromosome"/>
</dbReference>
<dbReference type="Pfam" id="PF03743">
    <property type="entry name" value="TrbI"/>
    <property type="match status" value="1"/>
</dbReference>
<reference evidence="8" key="1">
    <citation type="submission" date="2022-05" db="EMBL/GenBank/DDBJ databases">
        <title>Sphingomonas sp. strain RMG20 Genome sequencing and assembly.</title>
        <authorList>
            <person name="Kim I."/>
        </authorList>
    </citation>
    <scope>NUCLEOTIDE SEQUENCE</scope>
    <source>
        <strain evidence="8">RMG20</strain>
    </source>
</reference>
<proteinExistence type="inferred from homology"/>
<evidence type="ECO:0000313" key="8">
    <source>
        <dbReference type="EMBL" id="URW74907.1"/>
    </source>
</evidence>
<accession>A0ABY4TTZ8</accession>
<keyword evidence="4 7" id="KW-1133">Transmembrane helix</keyword>
<dbReference type="Gene3D" id="2.40.128.260">
    <property type="entry name" value="Type IV secretion system, VirB10/TraB/TrbI"/>
    <property type="match status" value="1"/>
</dbReference>